<accession>A0A8T1VWF0</accession>
<dbReference type="EMBL" id="JAGDFM010000150">
    <property type="protein sequence ID" value="KAG7384339.1"/>
    <property type="molecule type" value="Genomic_DNA"/>
</dbReference>
<protein>
    <submittedName>
        <fullName evidence="1">Uncharacterized protein</fullName>
    </submittedName>
</protein>
<dbReference type="AlphaFoldDB" id="A0A8T1VWF0"/>
<sequence length="216" mass="23559">MAFGDLIFGKQLMLQTSSGKTLFSPAGTEVLLSKAVEGDAACVQLVRNGDGTISIWSMRNNLYLSVGDYEDSDDGEEAAGENDISACRFDAREIEDPQKFCLKFVGKLTFTLESQGKGNHLSRCGNDVMCDAHFNYPPALWKLKEPASSVRPPSLCTEVDGAATESMEVASFTSSPTLAEQASNRRHEAIMRLALAGKSPEYINDLVDRMYNVRTA</sequence>
<name>A0A8T1VWF0_9STRA</name>
<reference evidence="1" key="1">
    <citation type="submission" date="2021-02" db="EMBL/GenBank/DDBJ databases">
        <authorList>
            <person name="Palmer J.M."/>
        </authorList>
    </citation>
    <scope>NUCLEOTIDE SEQUENCE</scope>
    <source>
        <strain evidence="1">SCRP734</strain>
    </source>
</reference>
<dbReference type="Proteomes" id="UP000694044">
    <property type="component" value="Unassembled WGS sequence"/>
</dbReference>
<dbReference type="OrthoDB" id="89756at2759"/>
<gene>
    <name evidence="1" type="ORF">PHYPSEUDO_002746</name>
</gene>
<comment type="caution">
    <text evidence="1">The sequence shown here is derived from an EMBL/GenBank/DDBJ whole genome shotgun (WGS) entry which is preliminary data.</text>
</comment>
<organism evidence="1 2">
    <name type="scientific">Phytophthora pseudosyringae</name>
    <dbReference type="NCBI Taxonomy" id="221518"/>
    <lineage>
        <taxon>Eukaryota</taxon>
        <taxon>Sar</taxon>
        <taxon>Stramenopiles</taxon>
        <taxon>Oomycota</taxon>
        <taxon>Peronosporomycetes</taxon>
        <taxon>Peronosporales</taxon>
        <taxon>Peronosporaceae</taxon>
        <taxon>Phytophthora</taxon>
    </lineage>
</organism>
<keyword evidence="2" id="KW-1185">Reference proteome</keyword>
<evidence type="ECO:0000313" key="1">
    <source>
        <dbReference type="EMBL" id="KAG7384339.1"/>
    </source>
</evidence>
<evidence type="ECO:0000313" key="2">
    <source>
        <dbReference type="Proteomes" id="UP000694044"/>
    </source>
</evidence>
<proteinExistence type="predicted"/>